<dbReference type="RefSeq" id="XP_060293859.1">
    <property type="nucleotide sequence ID" value="XM_060447096.1"/>
</dbReference>
<evidence type="ECO:0000313" key="4">
    <source>
        <dbReference type="Proteomes" id="UP001172101"/>
    </source>
</evidence>
<proteinExistence type="predicted"/>
<accession>A0AA40DT63</accession>
<dbReference type="Gene3D" id="1.20.1280.50">
    <property type="match status" value="1"/>
</dbReference>
<comment type="caution">
    <text evidence="3">The sequence shown here is derived from an EMBL/GenBank/DDBJ whole genome shotgun (WGS) entry which is preliminary data.</text>
</comment>
<dbReference type="GeneID" id="85330366"/>
<gene>
    <name evidence="3" type="ORF">B0T26DRAFT_803592</name>
</gene>
<sequence length="460" mass="52082">MAQSTRHSTPTRMASSERQTCCWQSKIARQPTCCWQPTIARQPAESSYRRSFLPSAPPGDEPTPVNKSKKNTNTTTTVTLSKRPSACESRRVPQWLWTPYPINRLPDELVLHILHCLDHDPLTMLCLRRVSRRFRRIIYDREIWSFRRVGNRYSELDSSSKEESRMPKDLKEELWRRIQRDGMCDECRMLRLGALDIDNPGATWRRSPYRCPAKSRSPLGLHCGSCISSGIGHDYVHPCLGRHGSVRLCEHVNISWADMEPYLSEWHQRQDPHNDGGQACLDGFSVQCRDPSHDFRCRAEDAPTWPRASLKVKKPIARVVLTFEWSPHSGSDVFSITRERQAPVSEMKSMLQRYRQGAADILFPSYPQLPLPEMASAIPNLGVRVRSSPRVGGVPFGVGGVSFGFGGVPFSLCILELDGDIRLVRFNLLTALDGVVSFPPSLGKCFFSEDVCETNNGVNK</sequence>
<evidence type="ECO:0000313" key="3">
    <source>
        <dbReference type="EMBL" id="KAK0712536.1"/>
    </source>
</evidence>
<reference evidence="3" key="1">
    <citation type="submission" date="2023-06" db="EMBL/GenBank/DDBJ databases">
        <title>Genome-scale phylogeny and comparative genomics of the fungal order Sordariales.</title>
        <authorList>
            <consortium name="Lawrence Berkeley National Laboratory"/>
            <person name="Hensen N."/>
            <person name="Bonometti L."/>
            <person name="Westerberg I."/>
            <person name="Brannstrom I.O."/>
            <person name="Guillou S."/>
            <person name="Cros-Aarteil S."/>
            <person name="Calhoun S."/>
            <person name="Haridas S."/>
            <person name="Kuo A."/>
            <person name="Mondo S."/>
            <person name="Pangilinan J."/>
            <person name="Riley R."/>
            <person name="LaButti K."/>
            <person name="Andreopoulos B."/>
            <person name="Lipzen A."/>
            <person name="Chen C."/>
            <person name="Yanf M."/>
            <person name="Daum C."/>
            <person name="Ng V."/>
            <person name="Clum A."/>
            <person name="Steindorff A."/>
            <person name="Ohm R."/>
            <person name="Martin F."/>
            <person name="Silar P."/>
            <person name="Natvig D."/>
            <person name="Lalanne C."/>
            <person name="Gautier V."/>
            <person name="Ament-velasquez S.L."/>
            <person name="Kruys A."/>
            <person name="Hutchinson M.I."/>
            <person name="Powell A.J."/>
            <person name="Barry K."/>
            <person name="Miller A.N."/>
            <person name="Grigoriev I.V."/>
            <person name="Debuchy R."/>
            <person name="Gladieux P."/>
            <person name="Thoren M.H."/>
            <person name="Johannesson H."/>
        </authorList>
    </citation>
    <scope>NUCLEOTIDE SEQUENCE</scope>
    <source>
        <strain evidence="3">SMH2392-1A</strain>
    </source>
</reference>
<feature type="region of interest" description="Disordered" evidence="1">
    <location>
        <begin position="45"/>
        <end position="83"/>
    </location>
</feature>
<dbReference type="PROSITE" id="PS50181">
    <property type="entry name" value="FBOX"/>
    <property type="match status" value="1"/>
</dbReference>
<evidence type="ECO:0000256" key="1">
    <source>
        <dbReference type="SAM" id="MobiDB-lite"/>
    </source>
</evidence>
<keyword evidence="4" id="KW-1185">Reference proteome</keyword>
<feature type="domain" description="F-box" evidence="2">
    <location>
        <begin position="99"/>
        <end position="147"/>
    </location>
</feature>
<dbReference type="AlphaFoldDB" id="A0AA40DT63"/>
<protein>
    <recommendedName>
        <fullName evidence="2">F-box domain-containing protein</fullName>
    </recommendedName>
</protein>
<organism evidence="3 4">
    <name type="scientific">Lasiosphaeria miniovina</name>
    <dbReference type="NCBI Taxonomy" id="1954250"/>
    <lineage>
        <taxon>Eukaryota</taxon>
        <taxon>Fungi</taxon>
        <taxon>Dikarya</taxon>
        <taxon>Ascomycota</taxon>
        <taxon>Pezizomycotina</taxon>
        <taxon>Sordariomycetes</taxon>
        <taxon>Sordariomycetidae</taxon>
        <taxon>Sordariales</taxon>
        <taxon>Lasiosphaeriaceae</taxon>
        <taxon>Lasiosphaeria</taxon>
    </lineage>
</organism>
<evidence type="ECO:0000259" key="2">
    <source>
        <dbReference type="PROSITE" id="PS50181"/>
    </source>
</evidence>
<dbReference type="InterPro" id="IPR001810">
    <property type="entry name" value="F-box_dom"/>
</dbReference>
<name>A0AA40DT63_9PEZI</name>
<dbReference type="EMBL" id="JAUIRO010000005">
    <property type="protein sequence ID" value="KAK0712536.1"/>
    <property type="molecule type" value="Genomic_DNA"/>
</dbReference>
<dbReference type="Pfam" id="PF12937">
    <property type="entry name" value="F-box-like"/>
    <property type="match status" value="1"/>
</dbReference>
<dbReference type="InterPro" id="IPR036047">
    <property type="entry name" value="F-box-like_dom_sf"/>
</dbReference>
<dbReference type="Proteomes" id="UP001172101">
    <property type="component" value="Unassembled WGS sequence"/>
</dbReference>
<dbReference type="SUPFAM" id="SSF81383">
    <property type="entry name" value="F-box domain"/>
    <property type="match status" value="1"/>
</dbReference>
<feature type="compositionally biased region" description="Low complexity" evidence="1">
    <location>
        <begin position="62"/>
        <end position="79"/>
    </location>
</feature>